<accession>A0A4Y7LHG1</accession>
<dbReference type="AlphaFoldDB" id="A0A4Y7LHG1"/>
<keyword evidence="2" id="KW-1185">Reference proteome</keyword>
<gene>
    <name evidence="1" type="ORF">C5167_046937</name>
</gene>
<sequence length="77" mass="8951">MTSSYLTFFSHIRIICYQNLTKALVKLRVILDVERQGNFKELVHIQIYIDGHILENPESCPSIGKIRVKHRGKLLTL</sequence>
<dbReference type="Proteomes" id="UP000316621">
    <property type="component" value="Chromosome 11"/>
</dbReference>
<name>A0A4Y7LHG1_PAPSO</name>
<proteinExistence type="predicted"/>
<dbReference type="Gramene" id="RZC84152">
    <property type="protein sequence ID" value="RZC84152"/>
    <property type="gene ID" value="C5167_046937"/>
</dbReference>
<evidence type="ECO:0000313" key="1">
    <source>
        <dbReference type="EMBL" id="RZC84152.1"/>
    </source>
</evidence>
<protein>
    <submittedName>
        <fullName evidence="1">Uncharacterized protein</fullName>
    </submittedName>
</protein>
<reference evidence="1 2" key="1">
    <citation type="journal article" date="2018" name="Science">
        <title>The opium poppy genome and morphinan production.</title>
        <authorList>
            <person name="Guo L."/>
            <person name="Winzer T."/>
            <person name="Yang X."/>
            <person name="Li Y."/>
            <person name="Ning Z."/>
            <person name="He Z."/>
            <person name="Teodor R."/>
            <person name="Lu Y."/>
            <person name="Bowser T.A."/>
            <person name="Graham I.A."/>
            <person name="Ye K."/>
        </authorList>
    </citation>
    <scope>NUCLEOTIDE SEQUENCE [LARGE SCALE GENOMIC DNA]</scope>
    <source>
        <strain evidence="2">cv. HN1</strain>
        <tissue evidence="1">Leaves</tissue>
    </source>
</reference>
<evidence type="ECO:0000313" key="2">
    <source>
        <dbReference type="Proteomes" id="UP000316621"/>
    </source>
</evidence>
<organism evidence="1 2">
    <name type="scientific">Papaver somniferum</name>
    <name type="common">Opium poppy</name>
    <dbReference type="NCBI Taxonomy" id="3469"/>
    <lineage>
        <taxon>Eukaryota</taxon>
        <taxon>Viridiplantae</taxon>
        <taxon>Streptophyta</taxon>
        <taxon>Embryophyta</taxon>
        <taxon>Tracheophyta</taxon>
        <taxon>Spermatophyta</taxon>
        <taxon>Magnoliopsida</taxon>
        <taxon>Ranunculales</taxon>
        <taxon>Papaveraceae</taxon>
        <taxon>Papaveroideae</taxon>
        <taxon>Papaver</taxon>
    </lineage>
</organism>
<dbReference type="EMBL" id="CM010725">
    <property type="protein sequence ID" value="RZC84152.1"/>
    <property type="molecule type" value="Genomic_DNA"/>
</dbReference>